<evidence type="ECO:0000256" key="1">
    <source>
        <dbReference type="SAM" id="MobiDB-lite"/>
    </source>
</evidence>
<evidence type="ECO:0000313" key="4">
    <source>
        <dbReference type="Proteomes" id="UP000481861"/>
    </source>
</evidence>
<feature type="transmembrane region" description="Helical" evidence="2">
    <location>
        <begin position="179"/>
        <end position="201"/>
    </location>
</feature>
<sequence length="352" mass="39034">MGIIMYCGFAVGRRVCGYWCRVSYRGRPCGNAGLDFERVISERSPRFDAWERSLPCALRYRSVRSRLSLFTHSAASRIPSTYIQNPTYSYFTSSVQIRPVHSPLPIYPHIHPSIHPPKLTMPAIILPPPMSPRTTSSTTSPGPSPWLLLLIPLALIFLFFTLLALYARHIPASTYFSTSINPLVLVFTWPWHVFCVGRWVVRRCRGKGKEGDKEGDKEGGKEGVMEKGGEEGIEVGKERERKVRKQYKHPERRVYREGWNVVGGENAGYFHGEGDGDVEGMSIGTSTTTAAAGPSTALSSSQDQNQNQNQDQIAGEVEVVEESGCAVMAERGSVDIVDAARRVEEGEGEVVN</sequence>
<protein>
    <submittedName>
        <fullName evidence="3">Uncharacterized protein</fullName>
    </submittedName>
</protein>
<proteinExistence type="predicted"/>
<dbReference type="AlphaFoldDB" id="A0A7C8IDK1"/>
<dbReference type="EMBL" id="JAADJZ010000013">
    <property type="protein sequence ID" value="KAF2870487.1"/>
    <property type="molecule type" value="Genomic_DNA"/>
</dbReference>
<dbReference type="Proteomes" id="UP000481861">
    <property type="component" value="Unassembled WGS sequence"/>
</dbReference>
<organism evidence="3 4">
    <name type="scientific">Massariosphaeria phaeospora</name>
    <dbReference type="NCBI Taxonomy" id="100035"/>
    <lineage>
        <taxon>Eukaryota</taxon>
        <taxon>Fungi</taxon>
        <taxon>Dikarya</taxon>
        <taxon>Ascomycota</taxon>
        <taxon>Pezizomycotina</taxon>
        <taxon>Dothideomycetes</taxon>
        <taxon>Pleosporomycetidae</taxon>
        <taxon>Pleosporales</taxon>
        <taxon>Pleosporales incertae sedis</taxon>
        <taxon>Massariosphaeria</taxon>
    </lineage>
</organism>
<keyword evidence="2" id="KW-0812">Transmembrane</keyword>
<keyword evidence="2" id="KW-1133">Transmembrane helix</keyword>
<keyword evidence="2" id="KW-0472">Membrane</keyword>
<keyword evidence="4" id="KW-1185">Reference proteome</keyword>
<name>A0A7C8IDK1_9PLEO</name>
<feature type="compositionally biased region" description="Basic and acidic residues" evidence="1">
    <location>
        <begin position="207"/>
        <end position="228"/>
    </location>
</feature>
<comment type="caution">
    <text evidence="3">The sequence shown here is derived from an EMBL/GenBank/DDBJ whole genome shotgun (WGS) entry which is preliminary data.</text>
</comment>
<feature type="region of interest" description="Disordered" evidence="1">
    <location>
        <begin position="271"/>
        <end position="314"/>
    </location>
</feature>
<reference evidence="3 4" key="1">
    <citation type="submission" date="2020-01" db="EMBL/GenBank/DDBJ databases">
        <authorList>
            <consortium name="DOE Joint Genome Institute"/>
            <person name="Haridas S."/>
            <person name="Albert R."/>
            <person name="Binder M."/>
            <person name="Bloem J."/>
            <person name="Labutti K."/>
            <person name="Salamov A."/>
            <person name="Andreopoulos B."/>
            <person name="Baker S.E."/>
            <person name="Barry K."/>
            <person name="Bills G."/>
            <person name="Bluhm B.H."/>
            <person name="Cannon C."/>
            <person name="Castanera R."/>
            <person name="Culley D.E."/>
            <person name="Daum C."/>
            <person name="Ezra D."/>
            <person name="Gonzalez J.B."/>
            <person name="Henrissat B."/>
            <person name="Kuo A."/>
            <person name="Liang C."/>
            <person name="Lipzen A."/>
            <person name="Lutzoni F."/>
            <person name="Magnuson J."/>
            <person name="Mondo S."/>
            <person name="Nolan M."/>
            <person name="Ohm R."/>
            <person name="Pangilinan J."/>
            <person name="Park H.-J.H."/>
            <person name="Ramirez L."/>
            <person name="Alfaro M."/>
            <person name="Sun H."/>
            <person name="Tritt A."/>
            <person name="Yoshinaga Y."/>
            <person name="Zwiers L.-H.L."/>
            <person name="Turgeon B.G."/>
            <person name="Goodwin S.B."/>
            <person name="Spatafora J.W."/>
            <person name="Crous P.W."/>
            <person name="Grigoriev I.V."/>
        </authorList>
    </citation>
    <scope>NUCLEOTIDE SEQUENCE [LARGE SCALE GENOMIC DNA]</scope>
    <source>
        <strain evidence="3 4">CBS 611.86</strain>
    </source>
</reference>
<evidence type="ECO:0000313" key="3">
    <source>
        <dbReference type="EMBL" id="KAF2870487.1"/>
    </source>
</evidence>
<accession>A0A7C8IDK1</accession>
<feature type="transmembrane region" description="Helical" evidence="2">
    <location>
        <begin position="146"/>
        <end position="167"/>
    </location>
</feature>
<feature type="region of interest" description="Disordered" evidence="1">
    <location>
        <begin position="206"/>
        <end position="228"/>
    </location>
</feature>
<feature type="compositionally biased region" description="Low complexity" evidence="1">
    <location>
        <begin position="285"/>
        <end position="312"/>
    </location>
</feature>
<gene>
    <name evidence="3" type="ORF">BDV95DRAFT_61656</name>
</gene>
<evidence type="ECO:0000256" key="2">
    <source>
        <dbReference type="SAM" id="Phobius"/>
    </source>
</evidence>